<dbReference type="PANTHER" id="PTHR47424:SF15">
    <property type="entry name" value="ZN(II)2CYS6 TRANSCRIPTION FACTOR (EUROFUNG)"/>
    <property type="match status" value="1"/>
</dbReference>
<feature type="compositionally biased region" description="Basic residues" evidence="5">
    <location>
        <begin position="13"/>
        <end position="23"/>
    </location>
</feature>
<keyword evidence="3" id="KW-0804">Transcription</keyword>
<dbReference type="EMBL" id="MU004244">
    <property type="protein sequence ID" value="KAF2663807.1"/>
    <property type="molecule type" value="Genomic_DNA"/>
</dbReference>
<evidence type="ECO:0000256" key="5">
    <source>
        <dbReference type="SAM" id="MobiDB-lite"/>
    </source>
</evidence>
<evidence type="ECO:0000256" key="3">
    <source>
        <dbReference type="ARBA" id="ARBA00023163"/>
    </source>
</evidence>
<dbReference type="GO" id="GO:0000978">
    <property type="term" value="F:RNA polymerase II cis-regulatory region sequence-specific DNA binding"/>
    <property type="evidence" value="ECO:0007669"/>
    <property type="project" value="TreeGrafter"/>
</dbReference>
<dbReference type="InterPro" id="IPR036864">
    <property type="entry name" value="Zn2-C6_fun-type_DNA-bd_sf"/>
</dbReference>
<dbReference type="PROSITE" id="PS50048">
    <property type="entry name" value="ZN2_CY6_FUNGAL_2"/>
    <property type="match status" value="1"/>
</dbReference>
<dbReference type="Pfam" id="PF04082">
    <property type="entry name" value="Fungal_trans"/>
    <property type="match status" value="1"/>
</dbReference>
<evidence type="ECO:0000256" key="4">
    <source>
        <dbReference type="ARBA" id="ARBA00023242"/>
    </source>
</evidence>
<gene>
    <name evidence="7" type="ORF">BT63DRAFT_112372</name>
</gene>
<evidence type="ECO:0000313" key="8">
    <source>
        <dbReference type="Proteomes" id="UP000799302"/>
    </source>
</evidence>
<evidence type="ECO:0000313" key="7">
    <source>
        <dbReference type="EMBL" id="KAF2663807.1"/>
    </source>
</evidence>
<dbReference type="Pfam" id="PF00172">
    <property type="entry name" value="Zn_clus"/>
    <property type="match status" value="1"/>
</dbReference>
<dbReference type="SMART" id="SM00066">
    <property type="entry name" value="GAL4"/>
    <property type="match status" value="1"/>
</dbReference>
<keyword evidence="4" id="KW-0539">Nucleus</keyword>
<dbReference type="GO" id="GO:0000981">
    <property type="term" value="F:DNA-binding transcription factor activity, RNA polymerase II-specific"/>
    <property type="evidence" value="ECO:0007669"/>
    <property type="project" value="InterPro"/>
</dbReference>
<proteinExistence type="predicted"/>
<dbReference type="GO" id="GO:0008270">
    <property type="term" value="F:zinc ion binding"/>
    <property type="evidence" value="ECO:0007669"/>
    <property type="project" value="InterPro"/>
</dbReference>
<feature type="compositionally biased region" description="Polar residues" evidence="5">
    <location>
        <begin position="1"/>
        <end position="12"/>
    </location>
</feature>
<evidence type="ECO:0000256" key="2">
    <source>
        <dbReference type="ARBA" id="ARBA00023015"/>
    </source>
</evidence>
<dbReference type="Gene3D" id="4.10.240.10">
    <property type="entry name" value="Zn(2)-C6 fungal-type DNA-binding domain"/>
    <property type="match status" value="1"/>
</dbReference>
<dbReference type="CDD" id="cd00067">
    <property type="entry name" value="GAL4"/>
    <property type="match status" value="1"/>
</dbReference>
<dbReference type="GO" id="GO:0005634">
    <property type="term" value="C:nucleus"/>
    <property type="evidence" value="ECO:0007669"/>
    <property type="project" value="TreeGrafter"/>
</dbReference>
<keyword evidence="2" id="KW-0805">Transcription regulation</keyword>
<dbReference type="PANTHER" id="PTHR47424">
    <property type="entry name" value="REGULATORY PROTEIN GAL4"/>
    <property type="match status" value="1"/>
</dbReference>
<dbReference type="SUPFAM" id="SSF57701">
    <property type="entry name" value="Zn2/Cys6 DNA-binding domain"/>
    <property type="match status" value="1"/>
</dbReference>
<dbReference type="InterPro" id="IPR007219">
    <property type="entry name" value="XnlR_reg_dom"/>
</dbReference>
<keyword evidence="1" id="KW-0479">Metal-binding</keyword>
<feature type="compositionally biased region" description="Polar residues" evidence="5">
    <location>
        <begin position="127"/>
        <end position="139"/>
    </location>
</feature>
<feature type="region of interest" description="Disordered" evidence="5">
    <location>
        <begin position="127"/>
        <end position="160"/>
    </location>
</feature>
<reference evidence="7" key="1">
    <citation type="journal article" date="2020" name="Stud. Mycol.">
        <title>101 Dothideomycetes genomes: a test case for predicting lifestyles and emergence of pathogens.</title>
        <authorList>
            <person name="Haridas S."/>
            <person name="Albert R."/>
            <person name="Binder M."/>
            <person name="Bloem J."/>
            <person name="Labutti K."/>
            <person name="Salamov A."/>
            <person name="Andreopoulos B."/>
            <person name="Baker S."/>
            <person name="Barry K."/>
            <person name="Bills G."/>
            <person name="Bluhm B."/>
            <person name="Cannon C."/>
            <person name="Castanera R."/>
            <person name="Culley D."/>
            <person name="Daum C."/>
            <person name="Ezra D."/>
            <person name="Gonzalez J."/>
            <person name="Henrissat B."/>
            <person name="Kuo A."/>
            <person name="Liang C."/>
            <person name="Lipzen A."/>
            <person name="Lutzoni F."/>
            <person name="Magnuson J."/>
            <person name="Mondo S."/>
            <person name="Nolan M."/>
            <person name="Ohm R."/>
            <person name="Pangilinan J."/>
            <person name="Park H.-J."/>
            <person name="Ramirez L."/>
            <person name="Alfaro M."/>
            <person name="Sun H."/>
            <person name="Tritt A."/>
            <person name="Yoshinaga Y."/>
            <person name="Zwiers L.-H."/>
            <person name="Turgeon B."/>
            <person name="Goodwin S."/>
            <person name="Spatafora J."/>
            <person name="Crous P."/>
            <person name="Grigoriev I."/>
        </authorList>
    </citation>
    <scope>NUCLEOTIDE SEQUENCE</scope>
    <source>
        <strain evidence="7">CBS 115976</strain>
    </source>
</reference>
<name>A0A6A6TXA8_9PEZI</name>
<feature type="domain" description="Zn(2)-C6 fungal-type" evidence="6">
    <location>
        <begin position="31"/>
        <end position="60"/>
    </location>
</feature>
<organism evidence="7 8">
    <name type="scientific">Microthyrium microscopicum</name>
    <dbReference type="NCBI Taxonomy" id="703497"/>
    <lineage>
        <taxon>Eukaryota</taxon>
        <taxon>Fungi</taxon>
        <taxon>Dikarya</taxon>
        <taxon>Ascomycota</taxon>
        <taxon>Pezizomycotina</taxon>
        <taxon>Dothideomycetes</taxon>
        <taxon>Dothideomycetes incertae sedis</taxon>
        <taxon>Microthyriales</taxon>
        <taxon>Microthyriaceae</taxon>
        <taxon>Microthyrium</taxon>
    </lineage>
</organism>
<dbReference type="GO" id="GO:0000435">
    <property type="term" value="P:positive regulation of transcription from RNA polymerase II promoter by galactose"/>
    <property type="evidence" value="ECO:0007669"/>
    <property type="project" value="TreeGrafter"/>
</dbReference>
<dbReference type="OrthoDB" id="2571985at2759"/>
<accession>A0A6A6TXA8</accession>
<dbReference type="InterPro" id="IPR051127">
    <property type="entry name" value="Fungal_SecMet_Regulators"/>
</dbReference>
<dbReference type="GO" id="GO:0006351">
    <property type="term" value="P:DNA-templated transcription"/>
    <property type="evidence" value="ECO:0007669"/>
    <property type="project" value="InterPro"/>
</dbReference>
<evidence type="ECO:0000256" key="1">
    <source>
        <dbReference type="ARBA" id="ARBA00022723"/>
    </source>
</evidence>
<dbReference type="InterPro" id="IPR001138">
    <property type="entry name" value="Zn2Cys6_DnaBD"/>
</dbReference>
<protein>
    <recommendedName>
        <fullName evidence="6">Zn(2)-C6 fungal-type domain-containing protein</fullName>
    </recommendedName>
</protein>
<dbReference type="SMART" id="SM00906">
    <property type="entry name" value="Fungal_trans"/>
    <property type="match status" value="1"/>
</dbReference>
<dbReference type="AlphaFoldDB" id="A0A6A6TXA8"/>
<sequence length="712" mass="80996">MTDNSNPPNQKMQARKRTTGEKSRRHRTILACDLCRAKKYKCDGHLPCMHCRRRGIECIFHLTDSDTGNVTDFSIASVGELKKKLDAAEAVIRNFEKVFAENQSPNSTASTYSVPYEAGASSSIVKSQNLPPQSVTSNAPAPVLSSIGGARQDQGADEANPMNSEELMDINSQTKNFEFHGKTSVIALFNGLHKEQQSRASSQAGSPAIDPCERQRSIVNEFHNEHFLGQPVGHDQHFDISREETFALNAFLFIDAYFKTLHFVHPILDQAWFMKRCNDLWTGRTHFLRPSFLALYFSVLSLGACVRIWTETSINGMNRLEWSRLLFEKAEHALGRNGSVNDLEAVQAPFMLALICQQQLELNLAYAFLGRAIRTAFSTGINRKVEFANRNFPQDSPNFTVGRTWWELYNLEIELSFTLGRPDTLGFESYHNRPLPPIDDTENVIIPVTHQLSHIIRKVSAEIYLSRARPEEKLRRALQIESELDQWLNNLPLIIRPPSASSVESLQNSGNMRSPYWPRLQMLTLKIRYLHVKVILFYLFFIHREKLVAKGLIPADQIYPAVEKCRSAARDMIKVLHWTYRMHYFYRTWGHNTTYIALGLLVFLSDLAQESPDVRKSSPHIEYINQSLEVLDTIEECSVAHKIGHFVADYSSSLLGDSTEAKQQQVDQSLLNVPGLPFTDFATFLQGYNGDYQIDPDTFDFFEHGLSDPIPQ</sequence>
<dbReference type="CDD" id="cd12148">
    <property type="entry name" value="fungal_TF_MHR"/>
    <property type="match status" value="1"/>
</dbReference>
<dbReference type="PROSITE" id="PS00463">
    <property type="entry name" value="ZN2_CY6_FUNGAL_1"/>
    <property type="match status" value="1"/>
</dbReference>
<feature type="region of interest" description="Disordered" evidence="5">
    <location>
        <begin position="1"/>
        <end position="23"/>
    </location>
</feature>
<evidence type="ECO:0000259" key="6">
    <source>
        <dbReference type="PROSITE" id="PS50048"/>
    </source>
</evidence>
<keyword evidence="8" id="KW-1185">Reference proteome</keyword>
<dbReference type="Proteomes" id="UP000799302">
    <property type="component" value="Unassembled WGS sequence"/>
</dbReference>